<gene>
    <name evidence="5" type="ORF">LSAA_14125</name>
</gene>
<keyword evidence="3" id="KW-0687">Ribonucleoprotein</keyword>
<dbReference type="PANTHER" id="PTHR10746">
    <property type="entry name" value="50S RIBOSOMAL PROTEIN L4"/>
    <property type="match status" value="1"/>
</dbReference>
<dbReference type="GO" id="GO:0006412">
    <property type="term" value="P:translation"/>
    <property type="evidence" value="ECO:0007669"/>
    <property type="project" value="InterPro"/>
</dbReference>
<name>A0A7R8D4P4_LEPSM</name>
<dbReference type="SUPFAM" id="SSF52166">
    <property type="entry name" value="Ribosomal protein L4"/>
    <property type="match status" value="1"/>
</dbReference>
<dbReference type="EMBL" id="HG994587">
    <property type="protein sequence ID" value="CAF3023677.1"/>
    <property type="molecule type" value="Genomic_DNA"/>
</dbReference>
<dbReference type="InterPro" id="IPR023574">
    <property type="entry name" value="Ribosomal_uL4_dom_sf"/>
</dbReference>
<organism evidence="5 6">
    <name type="scientific">Lepeophtheirus salmonis</name>
    <name type="common">Salmon louse</name>
    <name type="synonym">Caligus salmonis</name>
    <dbReference type="NCBI Taxonomy" id="72036"/>
    <lineage>
        <taxon>Eukaryota</taxon>
        <taxon>Metazoa</taxon>
        <taxon>Ecdysozoa</taxon>
        <taxon>Arthropoda</taxon>
        <taxon>Crustacea</taxon>
        <taxon>Multicrustacea</taxon>
        <taxon>Hexanauplia</taxon>
        <taxon>Copepoda</taxon>
        <taxon>Siphonostomatoida</taxon>
        <taxon>Caligidae</taxon>
        <taxon>Lepeophtheirus</taxon>
    </lineage>
</organism>
<evidence type="ECO:0000313" key="5">
    <source>
        <dbReference type="EMBL" id="CAF3023677.1"/>
    </source>
</evidence>
<proteinExistence type="inferred from homology"/>
<dbReference type="InterPro" id="IPR002136">
    <property type="entry name" value="Ribosomal_uL4"/>
</dbReference>
<dbReference type="Proteomes" id="UP000675881">
    <property type="component" value="Chromosome 8"/>
</dbReference>
<dbReference type="GO" id="GO:0003735">
    <property type="term" value="F:structural constituent of ribosome"/>
    <property type="evidence" value="ECO:0007669"/>
    <property type="project" value="InterPro"/>
</dbReference>
<sequence length="183" mass="20909">MNSLVKVQGHGLKKELEEQDTRVNDLLFGYKEGKHMDQKDQKLFFFFMLPYQHRVNGLIHTLSVKFAQDDIIIVQNFDDLESTDPEDLEDLISERGWGLSTLFVNGDSIAPENITAASESILHVNVMPSFGLNVHSMLKHKTLVLTLDAVNLIEDKLLFAQRRSDAYSISLKKKIKNQQACYK</sequence>
<evidence type="ECO:0000256" key="4">
    <source>
        <dbReference type="ARBA" id="ARBA00040565"/>
    </source>
</evidence>
<comment type="similarity">
    <text evidence="1">Belongs to the universal ribosomal protein uL4 family.</text>
</comment>
<accession>A0A7R8D4P4</accession>
<dbReference type="GO" id="GO:1990904">
    <property type="term" value="C:ribonucleoprotein complex"/>
    <property type="evidence" value="ECO:0007669"/>
    <property type="project" value="UniProtKB-KW"/>
</dbReference>
<dbReference type="PANTHER" id="PTHR10746:SF6">
    <property type="entry name" value="LARGE RIBOSOMAL SUBUNIT PROTEIN UL4M"/>
    <property type="match status" value="1"/>
</dbReference>
<evidence type="ECO:0000256" key="3">
    <source>
        <dbReference type="ARBA" id="ARBA00023274"/>
    </source>
</evidence>
<dbReference type="InterPro" id="IPR013005">
    <property type="entry name" value="Ribosomal_uL4-like"/>
</dbReference>
<protein>
    <recommendedName>
        <fullName evidence="4">Large ribosomal subunit protein uL4m</fullName>
    </recommendedName>
</protein>
<dbReference type="GO" id="GO:0005840">
    <property type="term" value="C:ribosome"/>
    <property type="evidence" value="ECO:0007669"/>
    <property type="project" value="UniProtKB-KW"/>
</dbReference>
<reference evidence="5" key="1">
    <citation type="submission" date="2021-02" db="EMBL/GenBank/DDBJ databases">
        <authorList>
            <person name="Bekaert M."/>
        </authorList>
    </citation>
    <scope>NUCLEOTIDE SEQUENCE</scope>
    <source>
        <strain evidence="5">IoA-00</strain>
    </source>
</reference>
<evidence type="ECO:0000256" key="1">
    <source>
        <dbReference type="ARBA" id="ARBA00010528"/>
    </source>
</evidence>
<evidence type="ECO:0000313" key="6">
    <source>
        <dbReference type="Proteomes" id="UP000675881"/>
    </source>
</evidence>
<dbReference type="Pfam" id="PF00573">
    <property type="entry name" value="Ribosomal_L4"/>
    <property type="match status" value="1"/>
</dbReference>
<evidence type="ECO:0000256" key="2">
    <source>
        <dbReference type="ARBA" id="ARBA00022980"/>
    </source>
</evidence>
<dbReference type="OrthoDB" id="275876at2759"/>
<keyword evidence="6" id="KW-1185">Reference proteome</keyword>
<dbReference type="Gene3D" id="3.40.1370.10">
    <property type="match status" value="1"/>
</dbReference>
<dbReference type="AlphaFoldDB" id="A0A7R8D4P4"/>
<keyword evidence="2" id="KW-0689">Ribosomal protein</keyword>